<accession>A0A9P6UWF4</accession>
<feature type="region of interest" description="Disordered" evidence="1">
    <location>
        <begin position="69"/>
        <end position="143"/>
    </location>
</feature>
<feature type="compositionally biased region" description="Basic and acidic residues" evidence="1">
    <location>
        <begin position="105"/>
        <end position="118"/>
    </location>
</feature>
<feature type="compositionally biased region" description="Basic and acidic residues" evidence="1">
    <location>
        <begin position="72"/>
        <end position="96"/>
    </location>
</feature>
<feature type="compositionally biased region" description="Polar residues" evidence="1">
    <location>
        <begin position="120"/>
        <end position="130"/>
    </location>
</feature>
<evidence type="ECO:0000313" key="3">
    <source>
        <dbReference type="Proteomes" id="UP000738325"/>
    </source>
</evidence>
<organism evidence="2 3">
    <name type="scientific">Dissophora globulifera</name>
    <dbReference type="NCBI Taxonomy" id="979702"/>
    <lineage>
        <taxon>Eukaryota</taxon>
        <taxon>Fungi</taxon>
        <taxon>Fungi incertae sedis</taxon>
        <taxon>Mucoromycota</taxon>
        <taxon>Mortierellomycotina</taxon>
        <taxon>Mortierellomycetes</taxon>
        <taxon>Mortierellales</taxon>
        <taxon>Mortierellaceae</taxon>
        <taxon>Dissophora</taxon>
    </lineage>
</organism>
<protein>
    <submittedName>
        <fullName evidence="2">Uncharacterized protein</fullName>
    </submittedName>
</protein>
<keyword evidence="3" id="KW-1185">Reference proteome</keyword>
<sequence>MVFIDSFTLLARDSSLAPLWNCASTSDVVILSTLSDGTTAPIVYIHKSIIMTTIPGILRLVKVIDQGSAENNNRRDDENDRNTVDDKDDDRSERDSACSGQSGSIEREQNGKNPEPKPRGNNTLVFTPNISSNSSDSRLLSSSKYDTDTCNSIRVSEPDTHSNTVLSDNALIALYTETKFKATPPPSYSSSTTCPNTSSLTASIHASLHSALATRPDREIWLWPPHLPAQFCYRIMHWIYLKKLLPPSPFSQCHTLDMASFNPFMDLLLELNQLQHFQEYALLTAAAISHHSDMVSLCQYHEFSESHARRFLRRPLQEAIHRRWNEIVGPSPTNEALLRLLQTDRTGIVAGFLRGSSIGRGDGLF</sequence>
<comment type="caution">
    <text evidence="2">The sequence shown here is derived from an EMBL/GenBank/DDBJ whole genome shotgun (WGS) entry which is preliminary data.</text>
</comment>
<dbReference type="AlphaFoldDB" id="A0A9P6UWF4"/>
<dbReference type="OrthoDB" id="2384719at2759"/>
<dbReference type="EMBL" id="JAAAIP010000216">
    <property type="protein sequence ID" value="KAG0322262.1"/>
    <property type="molecule type" value="Genomic_DNA"/>
</dbReference>
<feature type="compositionally biased region" description="Low complexity" evidence="1">
    <location>
        <begin position="131"/>
        <end position="143"/>
    </location>
</feature>
<proteinExistence type="predicted"/>
<dbReference type="Proteomes" id="UP000738325">
    <property type="component" value="Unassembled WGS sequence"/>
</dbReference>
<gene>
    <name evidence="2" type="ORF">BGZ99_003415</name>
</gene>
<evidence type="ECO:0000313" key="2">
    <source>
        <dbReference type="EMBL" id="KAG0322262.1"/>
    </source>
</evidence>
<reference evidence="2" key="1">
    <citation type="journal article" date="2020" name="Fungal Divers.">
        <title>Resolving the Mortierellaceae phylogeny through synthesis of multi-gene phylogenetics and phylogenomics.</title>
        <authorList>
            <person name="Vandepol N."/>
            <person name="Liber J."/>
            <person name="Desiro A."/>
            <person name="Na H."/>
            <person name="Kennedy M."/>
            <person name="Barry K."/>
            <person name="Grigoriev I.V."/>
            <person name="Miller A.N."/>
            <person name="O'Donnell K."/>
            <person name="Stajich J.E."/>
            <person name="Bonito G."/>
        </authorList>
    </citation>
    <scope>NUCLEOTIDE SEQUENCE</scope>
    <source>
        <strain evidence="2">REB-010B</strain>
    </source>
</reference>
<evidence type="ECO:0000256" key="1">
    <source>
        <dbReference type="SAM" id="MobiDB-lite"/>
    </source>
</evidence>
<name>A0A9P6UWF4_9FUNG</name>